<dbReference type="EMBL" id="GBXM01015175">
    <property type="protein sequence ID" value="JAH93402.1"/>
    <property type="molecule type" value="Transcribed_RNA"/>
</dbReference>
<accession>A0A0E9WSQ9</accession>
<protein>
    <submittedName>
        <fullName evidence="1">Uncharacterized protein</fullName>
    </submittedName>
</protein>
<reference evidence="1" key="1">
    <citation type="submission" date="2014-11" db="EMBL/GenBank/DDBJ databases">
        <authorList>
            <person name="Amaro Gonzalez C."/>
        </authorList>
    </citation>
    <scope>NUCLEOTIDE SEQUENCE</scope>
</reference>
<sequence length="88" mass="10007">MYQSRKSKRSSTVDYASQIRRGQGSWSASNLKDRRIVSIRSAFFCKQSTLDLRASALIFRQVNIPVDCTSHNIQHDDLNRCSGNNNAE</sequence>
<evidence type="ECO:0000313" key="1">
    <source>
        <dbReference type="EMBL" id="JAH93402.1"/>
    </source>
</evidence>
<dbReference type="AlphaFoldDB" id="A0A0E9WSQ9"/>
<name>A0A0E9WSQ9_ANGAN</name>
<proteinExistence type="predicted"/>
<organism evidence="1">
    <name type="scientific">Anguilla anguilla</name>
    <name type="common">European freshwater eel</name>
    <name type="synonym">Muraena anguilla</name>
    <dbReference type="NCBI Taxonomy" id="7936"/>
    <lineage>
        <taxon>Eukaryota</taxon>
        <taxon>Metazoa</taxon>
        <taxon>Chordata</taxon>
        <taxon>Craniata</taxon>
        <taxon>Vertebrata</taxon>
        <taxon>Euteleostomi</taxon>
        <taxon>Actinopterygii</taxon>
        <taxon>Neopterygii</taxon>
        <taxon>Teleostei</taxon>
        <taxon>Anguilliformes</taxon>
        <taxon>Anguillidae</taxon>
        <taxon>Anguilla</taxon>
    </lineage>
</organism>
<reference evidence="1" key="2">
    <citation type="journal article" date="2015" name="Fish Shellfish Immunol.">
        <title>Early steps in the European eel (Anguilla anguilla)-Vibrio vulnificus interaction in the gills: Role of the RtxA13 toxin.</title>
        <authorList>
            <person name="Callol A."/>
            <person name="Pajuelo D."/>
            <person name="Ebbesson L."/>
            <person name="Teles M."/>
            <person name="MacKenzie S."/>
            <person name="Amaro C."/>
        </authorList>
    </citation>
    <scope>NUCLEOTIDE SEQUENCE</scope>
</reference>